<dbReference type="Gene3D" id="3.30.565.10">
    <property type="entry name" value="Histidine kinase-like ATPase, C-terminal domain"/>
    <property type="match status" value="1"/>
</dbReference>
<evidence type="ECO:0000256" key="1">
    <source>
        <dbReference type="ARBA" id="ARBA00000085"/>
    </source>
</evidence>
<evidence type="ECO:0000259" key="11">
    <source>
        <dbReference type="PROSITE" id="PS50894"/>
    </source>
</evidence>
<dbReference type="Gene3D" id="1.10.287.130">
    <property type="match status" value="1"/>
</dbReference>
<dbReference type="InterPro" id="IPR035965">
    <property type="entry name" value="PAS-like_dom_sf"/>
</dbReference>
<name>A0A378KMW6_9GAMM</name>
<dbReference type="EMBL" id="UGOA01000003">
    <property type="protein sequence ID" value="STX84915.1"/>
    <property type="molecule type" value="Genomic_DNA"/>
</dbReference>
<evidence type="ECO:0000259" key="10">
    <source>
        <dbReference type="PROSITE" id="PS50113"/>
    </source>
</evidence>
<dbReference type="Pfam" id="PF02518">
    <property type="entry name" value="HATPase_c"/>
    <property type="match status" value="1"/>
</dbReference>
<dbReference type="InterPro" id="IPR036890">
    <property type="entry name" value="HATPase_C_sf"/>
</dbReference>
<feature type="domain" description="PAC" evidence="10">
    <location>
        <begin position="223"/>
        <end position="279"/>
    </location>
</feature>
<dbReference type="InterPro" id="IPR036641">
    <property type="entry name" value="HPT_dom_sf"/>
</dbReference>
<dbReference type="SUPFAM" id="SSF52172">
    <property type="entry name" value="CheY-like"/>
    <property type="match status" value="1"/>
</dbReference>
<dbReference type="CDD" id="cd17546">
    <property type="entry name" value="REC_hyHK_CKI1_RcsC-like"/>
    <property type="match status" value="1"/>
</dbReference>
<dbReference type="InterPro" id="IPR008207">
    <property type="entry name" value="Sig_transdc_His_kin_Hpt_dom"/>
</dbReference>
<dbReference type="InterPro" id="IPR000014">
    <property type="entry name" value="PAS"/>
</dbReference>
<sequence>MSEKKLKKNRSHSLTSDASSFSHPNDALLSSIIKSLPGSIYWKDREGHYLGGNDTVLEMAGMSSMIGKTDFDMPWTDSAQTLRDNDLKVMRLNTALEIEETVTLASGQKVIVLTRKAPLHDEQGNVIGIIGISLNITHLKEQELILRSKQEETQSTLENIVANMPGHVYWKDQNGVYLGCNNRQARSLGFQYGYEIVGKTDFDLPWGGTKAELFQRNDRHIMETGETEIIEEKAQVDGKDAIVLSHKSPMRNKQGQITGILGISIDISDRKKIETELFHAKEQAEAASRAKTEFLENMRHDIRTPLTGIIGFSDIIKAEAINPNVKEYAENLVASSHALLSLMDEILEAIRVSSGEIPKVKKKFILKNIMQHALDLHKSKAAAKRLAFSLDFDENIPRYLIGDSVRIHRITLELLANALNFTDAGFVKLSVILASRNNREIIIKLIVEDSGMGIPKDKQQEIFLHFKRLTPSYKGIYKGAGLGLSVVKQFIDDLDGEIYVDSELQKGCTFTCIIPLKIALVEDDTGLHEEFEPHHAHSETLITTNTITSPQTKTVLDEPNHVLVVEDNPIAQAVAKAILTQSGCQVDVASDGDEALTLWKQNNYDLIFMDIGLPDMDGYQVTHHIRVQEMSENRNTPIIALTAHVGEENKQRCIEAGMNAVISKPLSQKGCIEILGSFIAKEQEKRVQTSWASDIPATESEFFSLSHFPILDIEEGIKTSGSEEMLSEMLQFMLNESLPQDIAKLKEAHDLLDWEKTQQLAHKIKGGLLYVGAVRMKMACQYLERYWKIGQRDLLEQLYQQLLQVTDESIREINQWIKKDSPLK</sequence>
<feature type="domain" description="Response regulatory" evidence="9">
    <location>
        <begin position="561"/>
        <end position="679"/>
    </location>
</feature>
<feature type="modified residue" description="Phosphohistidine" evidence="5">
    <location>
        <position position="762"/>
    </location>
</feature>
<dbReference type="SUPFAM" id="SSF55874">
    <property type="entry name" value="ATPase domain of HSP90 chaperone/DNA topoisomerase II/histidine kinase"/>
    <property type="match status" value="1"/>
</dbReference>
<dbReference type="AlphaFoldDB" id="A0A378KMW6"/>
<dbReference type="InterPro" id="IPR005467">
    <property type="entry name" value="His_kinase_dom"/>
</dbReference>
<dbReference type="GO" id="GO:0000155">
    <property type="term" value="F:phosphorelay sensor kinase activity"/>
    <property type="evidence" value="ECO:0007669"/>
    <property type="project" value="InterPro"/>
</dbReference>
<evidence type="ECO:0000313" key="12">
    <source>
        <dbReference type="EMBL" id="STX84915.1"/>
    </source>
</evidence>
<evidence type="ECO:0000256" key="6">
    <source>
        <dbReference type="PROSITE-ProRule" id="PRU00169"/>
    </source>
</evidence>
<dbReference type="PANTHER" id="PTHR45339:SF5">
    <property type="entry name" value="HISTIDINE KINASE"/>
    <property type="match status" value="1"/>
</dbReference>
<keyword evidence="13" id="KW-1185">Reference proteome</keyword>
<comment type="catalytic activity">
    <reaction evidence="1">
        <text>ATP + protein L-histidine = ADP + protein N-phospho-L-histidine.</text>
        <dbReference type="EC" id="2.7.13.3"/>
    </reaction>
</comment>
<feature type="modified residue" description="4-aspartylphosphate" evidence="6">
    <location>
        <position position="610"/>
    </location>
</feature>
<evidence type="ECO:0000256" key="3">
    <source>
        <dbReference type="ARBA" id="ARBA00022553"/>
    </source>
</evidence>
<keyword evidence="3 6" id="KW-0597">Phosphoprotein</keyword>
<dbReference type="InterPro" id="IPR004358">
    <property type="entry name" value="Sig_transdc_His_kin-like_C"/>
</dbReference>
<dbReference type="InterPro" id="IPR003661">
    <property type="entry name" value="HisK_dim/P_dom"/>
</dbReference>
<proteinExistence type="predicted"/>
<dbReference type="PROSITE" id="PS50113">
    <property type="entry name" value="PAC"/>
    <property type="match status" value="2"/>
</dbReference>
<dbReference type="Pfam" id="PF08448">
    <property type="entry name" value="PAS_4"/>
    <property type="match status" value="2"/>
</dbReference>
<reference evidence="12 13" key="1">
    <citation type="submission" date="2018-06" db="EMBL/GenBank/DDBJ databases">
        <authorList>
            <consortium name="Pathogen Informatics"/>
            <person name="Doyle S."/>
        </authorList>
    </citation>
    <scope>NUCLEOTIDE SEQUENCE [LARGE SCALE GENOMIC DNA]</scope>
    <source>
        <strain evidence="12 13">NCTC13292</strain>
    </source>
</reference>
<dbReference type="PROSITE" id="PS50110">
    <property type="entry name" value="RESPONSE_REGULATORY"/>
    <property type="match status" value="1"/>
</dbReference>
<dbReference type="Pfam" id="PF00512">
    <property type="entry name" value="HisKA"/>
    <property type="match status" value="1"/>
</dbReference>
<dbReference type="SMART" id="SM00388">
    <property type="entry name" value="HisKA"/>
    <property type="match status" value="1"/>
</dbReference>
<dbReference type="RefSeq" id="WP_115222937.1">
    <property type="nucleotide sequence ID" value="NZ_UGOA01000003.1"/>
</dbReference>
<feature type="domain" description="HPt" evidence="11">
    <location>
        <begin position="723"/>
        <end position="816"/>
    </location>
</feature>
<feature type="domain" description="PAC" evidence="10">
    <location>
        <begin position="96"/>
        <end position="148"/>
    </location>
</feature>
<dbReference type="SUPFAM" id="SSF55785">
    <property type="entry name" value="PYP-like sensor domain (PAS domain)"/>
    <property type="match status" value="2"/>
</dbReference>
<dbReference type="Pfam" id="PF00072">
    <property type="entry name" value="Response_reg"/>
    <property type="match status" value="1"/>
</dbReference>
<feature type="compositionally biased region" description="Basic residues" evidence="7">
    <location>
        <begin position="1"/>
        <end position="11"/>
    </location>
</feature>
<dbReference type="PROSITE" id="PS50894">
    <property type="entry name" value="HPT"/>
    <property type="match status" value="1"/>
</dbReference>
<evidence type="ECO:0000256" key="5">
    <source>
        <dbReference type="PROSITE-ProRule" id="PRU00110"/>
    </source>
</evidence>
<protein>
    <recommendedName>
        <fullName evidence="2">histidine kinase</fullName>
        <ecNumber evidence="2">2.7.13.3</ecNumber>
    </recommendedName>
</protein>
<dbReference type="SMART" id="SM00448">
    <property type="entry name" value="REC"/>
    <property type="match status" value="1"/>
</dbReference>
<evidence type="ECO:0000256" key="7">
    <source>
        <dbReference type="SAM" id="MobiDB-lite"/>
    </source>
</evidence>
<evidence type="ECO:0000256" key="2">
    <source>
        <dbReference type="ARBA" id="ARBA00012438"/>
    </source>
</evidence>
<dbReference type="GO" id="GO:0005524">
    <property type="term" value="F:ATP binding"/>
    <property type="evidence" value="ECO:0007669"/>
    <property type="project" value="UniProtKB-KW"/>
</dbReference>
<dbReference type="Gene3D" id="1.20.120.160">
    <property type="entry name" value="HPT domain"/>
    <property type="match status" value="1"/>
</dbReference>
<evidence type="ECO:0000259" key="8">
    <source>
        <dbReference type="PROSITE" id="PS50109"/>
    </source>
</evidence>
<dbReference type="SMART" id="SM00387">
    <property type="entry name" value="HATPase_c"/>
    <property type="match status" value="1"/>
</dbReference>
<feature type="compositionally biased region" description="Polar residues" evidence="7">
    <location>
        <begin position="12"/>
        <end position="22"/>
    </location>
</feature>
<evidence type="ECO:0000259" key="9">
    <source>
        <dbReference type="PROSITE" id="PS50110"/>
    </source>
</evidence>
<dbReference type="InterPro" id="IPR036097">
    <property type="entry name" value="HisK_dim/P_sf"/>
</dbReference>
<dbReference type="Proteomes" id="UP000254677">
    <property type="component" value="Unassembled WGS sequence"/>
</dbReference>
<dbReference type="OrthoDB" id="9810730at2"/>
<dbReference type="PROSITE" id="PS50109">
    <property type="entry name" value="HIS_KIN"/>
    <property type="match status" value="1"/>
</dbReference>
<dbReference type="Gene3D" id="3.40.50.2300">
    <property type="match status" value="1"/>
</dbReference>
<dbReference type="NCBIfam" id="TIGR00229">
    <property type="entry name" value="sensory_box"/>
    <property type="match status" value="2"/>
</dbReference>
<evidence type="ECO:0000313" key="13">
    <source>
        <dbReference type="Proteomes" id="UP000254677"/>
    </source>
</evidence>
<dbReference type="GO" id="GO:0005886">
    <property type="term" value="C:plasma membrane"/>
    <property type="evidence" value="ECO:0007669"/>
    <property type="project" value="UniProtKB-SubCell"/>
</dbReference>
<dbReference type="InterPro" id="IPR011006">
    <property type="entry name" value="CheY-like_superfamily"/>
</dbReference>
<dbReference type="SUPFAM" id="SSF47226">
    <property type="entry name" value="Histidine-containing phosphotransfer domain, HPT domain"/>
    <property type="match status" value="1"/>
</dbReference>
<dbReference type="CDD" id="cd00088">
    <property type="entry name" value="HPT"/>
    <property type="match status" value="1"/>
</dbReference>
<dbReference type="SMART" id="SM00086">
    <property type="entry name" value="PAC"/>
    <property type="match status" value="2"/>
</dbReference>
<dbReference type="SUPFAM" id="SSF47384">
    <property type="entry name" value="Homodimeric domain of signal transducing histidine kinase"/>
    <property type="match status" value="1"/>
</dbReference>
<organism evidence="12 13">
    <name type="scientific">Legionella donaldsonii</name>
    <dbReference type="NCBI Taxonomy" id="45060"/>
    <lineage>
        <taxon>Bacteria</taxon>
        <taxon>Pseudomonadati</taxon>
        <taxon>Pseudomonadota</taxon>
        <taxon>Gammaproteobacteria</taxon>
        <taxon>Legionellales</taxon>
        <taxon>Legionellaceae</taxon>
        <taxon>Legionella</taxon>
    </lineage>
</organism>
<dbReference type="Gene3D" id="3.30.450.20">
    <property type="entry name" value="PAS domain"/>
    <property type="match status" value="2"/>
</dbReference>
<feature type="region of interest" description="Disordered" evidence="7">
    <location>
        <begin position="1"/>
        <end position="22"/>
    </location>
</feature>
<keyword evidence="12" id="KW-0808">Transferase</keyword>
<dbReference type="PANTHER" id="PTHR45339">
    <property type="entry name" value="HYBRID SIGNAL TRANSDUCTION HISTIDINE KINASE J"/>
    <property type="match status" value="1"/>
</dbReference>
<keyword evidence="4" id="KW-0902">Two-component regulatory system</keyword>
<dbReference type="CDD" id="cd18773">
    <property type="entry name" value="PDC1_HK_sensor"/>
    <property type="match status" value="1"/>
</dbReference>
<dbReference type="CDD" id="cd00082">
    <property type="entry name" value="HisKA"/>
    <property type="match status" value="1"/>
</dbReference>
<dbReference type="InterPro" id="IPR003594">
    <property type="entry name" value="HATPase_dom"/>
</dbReference>
<keyword evidence="12" id="KW-0418">Kinase</keyword>
<dbReference type="PRINTS" id="PR00344">
    <property type="entry name" value="BCTRLSENSOR"/>
</dbReference>
<evidence type="ECO:0000256" key="4">
    <source>
        <dbReference type="ARBA" id="ARBA00023012"/>
    </source>
</evidence>
<feature type="domain" description="Histidine kinase" evidence="8">
    <location>
        <begin position="297"/>
        <end position="518"/>
    </location>
</feature>
<dbReference type="EC" id="2.7.13.3" evidence="2"/>
<dbReference type="Pfam" id="PF01627">
    <property type="entry name" value="Hpt"/>
    <property type="match status" value="1"/>
</dbReference>
<gene>
    <name evidence="12" type="primary">arcB_5</name>
    <name evidence="12" type="ORF">NCTC13292_03267</name>
</gene>
<dbReference type="InterPro" id="IPR000700">
    <property type="entry name" value="PAS-assoc_C"/>
</dbReference>
<accession>A0A378KMW6</accession>
<dbReference type="InterPro" id="IPR001610">
    <property type="entry name" value="PAC"/>
</dbReference>
<dbReference type="InterPro" id="IPR013656">
    <property type="entry name" value="PAS_4"/>
</dbReference>
<dbReference type="InterPro" id="IPR001789">
    <property type="entry name" value="Sig_transdc_resp-reg_receiver"/>
</dbReference>